<evidence type="ECO:0000256" key="1">
    <source>
        <dbReference type="SAM" id="MobiDB-lite"/>
    </source>
</evidence>
<dbReference type="Proteomes" id="UP000095287">
    <property type="component" value="Unplaced"/>
</dbReference>
<protein>
    <submittedName>
        <fullName evidence="3">Bromo domain-containing protein</fullName>
    </submittedName>
</protein>
<name>A0A1I7ZFB5_9BILA</name>
<keyword evidence="2" id="KW-1185">Reference proteome</keyword>
<reference evidence="3" key="1">
    <citation type="submission" date="2016-11" db="UniProtKB">
        <authorList>
            <consortium name="WormBaseParasite"/>
        </authorList>
    </citation>
    <scope>IDENTIFICATION</scope>
</reference>
<dbReference type="WBParaSite" id="L893_g25767.t1">
    <property type="protein sequence ID" value="L893_g25767.t1"/>
    <property type="gene ID" value="L893_g25767"/>
</dbReference>
<dbReference type="AlphaFoldDB" id="A0A1I7ZFB5"/>
<feature type="region of interest" description="Disordered" evidence="1">
    <location>
        <begin position="106"/>
        <end position="237"/>
    </location>
</feature>
<evidence type="ECO:0000313" key="3">
    <source>
        <dbReference type="WBParaSite" id="L893_g25767.t1"/>
    </source>
</evidence>
<evidence type="ECO:0000313" key="2">
    <source>
        <dbReference type="Proteomes" id="UP000095287"/>
    </source>
</evidence>
<organism evidence="2 3">
    <name type="scientific">Steinernema glaseri</name>
    <dbReference type="NCBI Taxonomy" id="37863"/>
    <lineage>
        <taxon>Eukaryota</taxon>
        <taxon>Metazoa</taxon>
        <taxon>Ecdysozoa</taxon>
        <taxon>Nematoda</taxon>
        <taxon>Chromadorea</taxon>
        <taxon>Rhabditida</taxon>
        <taxon>Tylenchina</taxon>
        <taxon>Panagrolaimomorpha</taxon>
        <taxon>Strongyloidoidea</taxon>
        <taxon>Steinernematidae</taxon>
        <taxon>Steinernema</taxon>
    </lineage>
</organism>
<proteinExistence type="predicted"/>
<accession>A0A1I7ZFB5</accession>
<feature type="compositionally biased region" description="Polar residues" evidence="1">
    <location>
        <begin position="130"/>
        <end position="140"/>
    </location>
</feature>
<sequence length="237" mass="26989">MLWFSAESIPLDCELQRAVDLTFEAKGEHRDMTSPLEKLREAAKAAKARCGPCPLDIVADANLAEYLPEFFLFRMKDILGSKLDYRIEGNKVIYSYNVTWEEDYRDKEPMVPSERSLNDQKTGSTRKTRTNVYPTTGTLTRRTKKDSKEIVTNNAKKQDEKPKGRHGSTNRRNKRVVRSISVDSKDSKTAEDNEVSLENQEAGKTSALKDKKTKKSRKEDGKGENRPTASRKKVANR</sequence>
<feature type="compositionally biased region" description="Basic residues" evidence="1">
    <location>
        <begin position="163"/>
        <end position="177"/>
    </location>
</feature>